<dbReference type="PRINTS" id="PR00081">
    <property type="entry name" value="GDHRDH"/>
</dbReference>
<dbReference type="NCBIfam" id="NF009466">
    <property type="entry name" value="PRK12826.1-2"/>
    <property type="match status" value="1"/>
</dbReference>
<evidence type="ECO:0000313" key="4">
    <source>
        <dbReference type="Proteomes" id="UP000613030"/>
    </source>
</evidence>
<dbReference type="PANTHER" id="PTHR42879">
    <property type="entry name" value="3-OXOACYL-(ACYL-CARRIER-PROTEIN) REDUCTASE"/>
    <property type="match status" value="1"/>
</dbReference>
<evidence type="ECO:0000313" key="3">
    <source>
        <dbReference type="EMBL" id="MBL0741272.1"/>
    </source>
</evidence>
<dbReference type="PANTHER" id="PTHR42879:SF2">
    <property type="entry name" value="3-OXOACYL-[ACYL-CARRIER-PROTEIN] REDUCTASE FABG"/>
    <property type="match status" value="1"/>
</dbReference>
<dbReference type="InterPro" id="IPR036291">
    <property type="entry name" value="NAD(P)-bd_dom_sf"/>
</dbReference>
<dbReference type="NCBIfam" id="NF004200">
    <property type="entry name" value="PRK05653.1-5"/>
    <property type="match status" value="1"/>
</dbReference>
<dbReference type="InterPro" id="IPR050259">
    <property type="entry name" value="SDR"/>
</dbReference>
<gene>
    <name evidence="3" type="primary">fabG</name>
    <name evidence="3" type="ORF">JI741_08570</name>
</gene>
<evidence type="ECO:0000256" key="1">
    <source>
        <dbReference type="ARBA" id="ARBA00006484"/>
    </source>
</evidence>
<dbReference type="SMART" id="SM00822">
    <property type="entry name" value="PKS_KR"/>
    <property type="match status" value="1"/>
</dbReference>
<dbReference type="RefSeq" id="WP_202008626.1">
    <property type="nucleotide sequence ID" value="NZ_JAERRB010000002.1"/>
</dbReference>
<comment type="similarity">
    <text evidence="1">Belongs to the short-chain dehydrogenases/reductases (SDR) family.</text>
</comment>
<comment type="caution">
    <text evidence="3">The sequence shown here is derived from an EMBL/GenBank/DDBJ whole genome shotgun (WGS) entry which is preliminary data.</text>
</comment>
<dbReference type="InterPro" id="IPR002347">
    <property type="entry name" value="SDR_fam"/>
</dbReference>
<dbReference type="InterPro" id="IPR057326">
    <property type="entry name" value="KR_dom"/>
</dbReference>
<name>A0ABS1KPT8_9BACT</name>
<dbReference type="EC" id="1.1.1.100" evidence="3"/>
<dbReference type="Gene3D" id="3.40.50.720">
    <property type="entry name" value="NAD(P)-binding Rossmann-like Domain"/>
    <property type="match status" value="1"/>
</dbReference>
<reference evidence="3 4" key="1">
    <citation type="submission" date="2021-01" db="EMBL/GenBank/DDBJ databases">
        <title>Chryseolinea sp. Jin1 Genome sequencing and assembly.</title>
        <authorList>
            <person name="Kim I."/>
        </authorList>
    </citation>
    <scope>NUCLEOTIDE SEQUENCE [LARGE SCALE GENOMIC DNA]</scope>
    <source>
        <strain evidence="3 4">Jin1</strain>
    </source>
</reference>
<protein>
    <submittedName>
        <fullName evidence="3">3-oxoacyl-ACP reductase FabG</fullName>
        <ecNumber evidence="3">1.1.1.100</ecNumber>
    </submittedName>
</protein>
<keyword evidence="4" id="KW-1185">Reference proteome</keyword>
<accession>A0ABS1KPT8</accession>
<keyword evidence="3" id="KW-0560">Oxidoreductase</keyword>
<organism evidence="3 4">
    <name type="scientific">Chryseolinea lacunae</name>
    <dbReference type="NCBI Taxonomy" id="2801331"/>
    <lineage>
        <taxon>Bacteria</taxon>
        <taxon>Pseudomonadati</taxon>
        <taxon>Bacteroidota</taxon>
        <taxon>Cytophagia</taxon>
        <taxon>Cytophagales</taxon>
        <taxon>Fulvivirgaceae</taxon>
        <taxon>Chryseolinea</taxon>
    </lineage>
</organism>
<evidence type="ECO:0000259" key="2">
    <source>
        <dbReference type="SMART" id="SM00822"/>
    </source>
</evidence>
<dbReference type="Proteomes" id="UP000613030">
    <property type="component" value="Unassembled WGS sequence"/>
</dbReference>
<sequence length="242" mass="25957">MKYALVTGGSRGIGRAVCVKLAEAGFHILINYKSNDAEAEKTAALVREKNVTAELMKFDVSNKTEVDSVLGGWIEANKEKVVEVLVNNAGVREDALMIWMTDEQWKNVLGSSLDAFYYVTRQVVSGMLANRYGRIVSVVSLSGLKGMPGQTNYSAAKAGVIGATKALAQEVARRGVTVNAVAPGFIKTDMTQDLNEAELKALVPMKRFGEPEEVADAVVFLASARASYITGNVISINGGLYS</sequence>
<dbReference type="Pfam" id="PF13561">
    <property type="entry name" value="adh_short_C2"/>
    <property type="match status" value="1"/>
</dbReference>
<proteinExistence type="inferred from homology"/>
<dbReference type="GO" id="GO:0004316">
    <property type="term" value="F:3-oxoacyl-[acyl-carrier-protein] reductase (NADPH) activity"/>
    <property type="evidence" value="ECO:0007669"/>
    <property type="project" value="UniProtKB-EC"/>
</dbReference>
<dbReference type="EMBL" id="JAERRB010000002">
    <property type="protein sequence ID" value="MBL0741272.1"/>
    <property type="molecule type" value="Genomic_DNA"/>
</dbReference>
<feature type="domain" description="Ketoreductase" evidence="2">
    <location>
        <begin position="2"/>
        <end position="189"/>
    </location>
</feature>
<dbReference type="PRINTS" id="PR00080">
    <property type="entry name" value="SDRFAMILY"/>
</dbReference>
<dbReference type="SUPFAM" id="SSF51735">
    <property type="entry name" value="NAD(P)-binding Rossmann-fold domains"/>
    <property type="match status" value="1"/>
</dbReference>